<accession>A0A9D1QSG1</accession>
<dbReference type="EMBL" id="DXGJ01000065">
    <property type="protein sequence ID" value="HIW72650.1"/>
    <property type="molecule type" value="Genomic_DNA"/>
</dbReference>
<reference evidence="1" key="1">
    <citation type="journal article" date="2021" name="PeerJ">
        <title>Extensive microbial diversity within the chicken gut microbiome revealed by metagenomics and culture.</title>
        <authorList>
            <person name="Gilroy R."/>
            <person name="Ravi A."/>
            <person name="Getino M."/>
            <person name="Pursley I."/>
            <person name="Horton D.L."/>
            <person name="Alikhan N.F."/>
            <person name="Baker D."/>
            <person name="Gharbi K."/>
            <person name="Hall N."/>
            <person name="Watson M."/>
            <person name="Adriaenssens E.M."/>
            <person name="Foster-Nyarko E."/>
            <person name="Jarju S."/>
            <person name="Secka A."/>
            <person name="Antonio M."/>
            <person name="Oren A."/>
            <person name="Chaudhuri R.R."/>
            <person name="La Ragione R."/>
            <person name="Hildebrand F."/>
            <person name="Pallen M.J."/>
        </authorList>
    </citation>
    <scope>NUCLEOTIDE SEQUENCE</scope>
    <source>
        <strain evidence="1">CHK173-259</strain>
    </source>
</reference>
<reference evidence="1" key="2">
    <citation type="submission" date="2021-04" db="EMBL/GenBank/DDBJ databases">
        <authorList>
            <person name="Gilroy R."/>
        </authorList>
    </citation>
    <scope>NUCLEOTIDE SEQUENCE</scope>
    <source>
        <strain evidence="1">CHK173-259</strain>
    </source>
</reference>
<proteinExistence type="predicted"/>
<evidence type="ECO:0000313" key="1">
    <source>
        <dbReference type="EMBL" id="HIW72650.1"/>
    </source>
</evidence>
<evidence type="ECO:0000313" key="2">
    <source>
        <dbReference type="Proteomes" id="UP000886822"/>
    </source>
</evidence>
<sequence length="95" mass="10427">MTIQELNQQVSKLDSRYSVVTVSDSEYGCPASEVLLEGGRQVIIILHNQTFSMAWGSGFKPYLPFIKNVARLAFELALTSVDSRGLKSSVRGAMS</sequence>
<comment type="caution">
    <text evidence="1">The sequence shown here is derived from an EMBL/GenBank/DDBJ whole genome shotgun (WGS) entry which is preliminary data.</text>
</comment>
<dbReference type="AlphaFoldDB" id="A0A9D1QSG1"/>
<organism evidence="1 2">
    <name type="scientific">Candidatus Levilactobacillus faecigallinarum</name>
    <dbReference type="NCBI Taxonomy" id="2838638"/>
    <lineage>
        <taxon>Bacteria</taxon>
        <taxon>Bacillati</taxon>
        <taxon>Bacillota</taxon>
        <taxon>Bacilli</taxon>
        <taxon>Lactobacillales</taxon>
        <taxon>Lactobacillaceae</taxon>
        <taxon>Levilactobacillus</taxon>
    </lineage>
</organism>
<protein>
    <submittedName>
        <fullName evidence="1">Uncharacterized protein</fullName>
    </submittedName>
</protein>
<name>A0A9D1QSG1_9LACO</name>
<dbReference type="Proteomes" id="UP000886822">
    <property type="component" value="Unassembled WGS sequence"/>
</dbReference>
<gene>
    <name evidence="1" type="ORF">H9875_08510</name>
</gene>